<comment type="caution">
    <text evidence="1">The sequence shown here is derived from an EMBL/GenBank/DDBJ whole genome shotgun (WGS) entry which is preliminary data.</text>
</comment>
<dbReference type="Gene3D" id="3.20.20.140">
    <property type="entry name" value="Metal-dependent hydrolases"/>
    <property type="match status" value="1"/>
</dbReference>
<dbReference type="SUPFAM" id="SSF51556">
    <property type="entry name" value="Metallo-dependent hydrolases"/>
    <property type="match status" value="1"/>
</dbReference>
<keyword evidence="2" id="KW-1185">Reference proteome</keyword>
<dbReference type="GO" id="GO:0016853">
    <property type="term" value="F:isomerase activity"/>
    <property type="evidence" value="ECO:0007669"/>
    <property type="project" value="UniProtKB-KW"/>
</dbReference>
<name>A0ABW5PEJ2_9BACL</name>
<proteinExistence type="predicted"/>
<reference evidence="2" key="1">
    <citation type="journal article" date="2019" name="Int. J. Syst. Evol. Microbiol.">
        <title>The Global Catalogue of Microorganisms (GCM) 10K type strain sequencing project: providing services to taxonomists for standard genome sequencing and annotation.</title>
        <authorList>
            <consortium name="The Broad Institute Genomics Platform"/>
            <consortium name="The Broad Institute Genome Sequencing Center for Infectious Disease"/>
            <person name="Wu L."/>
            <person name="Ma J."/>
        </authorList>
    </citation>
    <scope>NUCLEOTIDE SEQUENCE [LARGE SCALE GENOMIC DNA]</scope>
    <source>
        <strain evidence="2">KCTC 3950</strain>
    </source>
</reference>
<evidence type="ECO:0000313" key="2">
    <source>
        <dbReference type="Proteomes" id="UP001597541"/>
    </source>
</evidence>
<dbReference type="Proteomes" id="UP001597541">
    <property type="component" value="Unassembled WGS sequence"/>
</dbReference>
<dbReference type="EMBL" id="JBHUME010000008">
    <property type="protein sequence ID" value="MFD2613341.1"/>
    <property type="molecule type" value="Genomic_DNA"/>
</dbReference>
<gene>
    <name evidence="1" type="ORF">ACFSUF_13000</name>
</gene>
<dbReference type="InterPro" id="IPR032466">
    <property type="entry name" value="Metal_Hydrolase"/>
</dbReference>
<protein>
    <submittedName>
        <fullName evidence="1">Glucuronate isomerase</fullName>
    </submittedName>
</protein>
<organism evidence="1 2">
    <name type="scientific">Paenibacillus gansuensis</name>
    <dbReference type="NCBI Taxonomy" id="306542"/>
    <lineage>
        <taxon>Bacteria</taxon>
        <taxon>Bacillati</taxon>
        <taxon>Bacillota</taxon>
        <taxon>Bacilli</taxon>
        <taxon>Bacillales</taxon>
        <taxon>Paenibacillaceae</taxon>
        <taxon>Paenibacillus</taxon>
    </lineage>
</organism>
<dbReference type="RefSeq" id="WP_377603338.1">
    <property type="nucleotide sequence ID" value="NZ_JBHUME010000008.1"/>
</dbReference>
<evidence type="ECO:0000313" key="1">
    <source>
        <dbReference type="EMBL" id="MFD2613341.1"/>
    </source>
</evidence>
<accession>A0ABW5PEJ2</accession>
<sequence>MLTDTNVRSAQLVINEPSGTPLRKWEDVERTVSLAAKELPVTDMHTHLFSADFKEQLLWGVDELLIYHYLTAEYFRYSELSYDDFWKYSKQQQAELIWQELFVKRSPVSEAASGVLTAFRRLGLDTSSRDINIYREAWKNRTASEQIDKVLAAARVKEVVMTNDPLDRSEREVWLHQGNTDTRFLGALRIDALLLNWTVASAELAAMGYQVEGEWNDGVSGEVRRFLKEWSAKVGALYIAASLPGDVRFGGRDHLTAMLEEAVIPVCLELGLPLGLMIGVRRQVNPSLKLAGDMSMKADLQLLEAVAVSHPDLQLLITVLARENQHELTVLSRKFRNITLFGCWWFLHTESMIQELTRFRTELLGFSYIPQHSDCRVLEQLINKWEHSRTVISEVLVSKYKRVYESGWLLSEEDIVRDLNEWFGGRFAVVRQNAAKTKVR</sequence>
<keyword evidence="1" id="KW-0413">Isomerase</keyword>
<dbReference type="Gene3D" id="1.10.2020.10">
    <property type="entry name" value="uronate isomerase, domain 2, chain A"/>
    <property type="match status" value="1"/>
</dbReference>